<keyword evidence="1" id="KW-0472">Membrane</keyword>
<organism>
    <name type="scientific">Branchiostoma floridae</name>
    <name type="common">Florida lancelet</name>
    <name type="synonym">Amphioxus</name>
    <dbReference type="NCBI Taxonomy" id="7739"/>
    <lineage>
        <taxon>Eukaryota</taxon>
        <taxon>Metazoa</taxon>
        <taxon>Chordata</taxon>
        <taxon>Cephalochordata</taxon>
        <taxon>Leptocardii</taxon>
        <taxon>Amphioxiformes</taxon>
        <taxon>Branchiostomatidae</taxon>
        <taxon>Branchiostoma</taxon>
    </lineage>
</organism>
<protein>
    <submittedName>
        <fullName evidence="2">Uncharacterized protein</fullName>
    </submittedName>
</protein>
<keyword evidence="1" id="KW-1133">Transmembrane helix</keyword>
<evidence type="ECO:0000256" key="1">
    <source>
        <dbReference type="SAM" id="Phobius"/>
    </source>
</evidence>
<keyword evidence="1" id="KW-0812">Transmembrane</keyword>
<dbReference type="AlphaFoldDB" id="C3ZUW3"/>
<feature type="non-terminal residue" evidence="2">
    <location>
        <position position="1"/>
    </location>
</feature>
<dbReference type="InParanoid" id="C3ZUW3"/>
<sequence>DHRTIRRNVWTRKGRRGLAKEGLLEVSGLGKRGKAQGNGGFRVSPLLHVLHDNIRCIQGTSLSRQGPGLQQYHVRIHHNSTSRLGQLDQDHANRCRTLRLMLPTTNQIKYDLPFVAMSVNTESDKHVSNISHSCTHAWEAVGSVKVALGEDTTLQIVPMGVYKSHQPKIIAVVVSGILANDDNKNTSFADGHSRNVSTFGHEEMLNVTCHVDTVRGETYRHVFTTPVSSTPNGTVCAEKRTKMATETPITMTTKVPLNQTIPTTNETVTVPPVKEGCSCSVWTTTVIAVVVVVGVEHVAVLVACIVRKTRCSRPGSPPAPAVVSLSRWLLGGAGGGAVSGAVADSASQTTAGHKHQYSEIPDDFYNPCYNYCNERPRVQPPYSEIPDEYYTQYYNTRPWVEHPFWEIPDEYYNNENTRRLSYP</sequence>
<accession>C3ZUW3</accession>
<gene>
    <name evidence="2" type="ORF">BRAFLDRAFT_96494</name>
</gene>
<dbReference type="EMBL" id="GG666686">
    <property type="protein sequence ID" value="EEN43663.1"/>
    <property type="molecule type" value="Genomic_DNA"/>
</dbReference>
<name>C3ZUW3_BRAFL</name>
<reference evidence="2" key="1">
    <citation type="journal article" date="2008" name="Nature">
        <title>The amphioxus genome and the evolution of the chordate karyotype.</title>
        <authorList>
            <consortium name="US DOE Joint Genome Institute (JGI-PGF)"/>
            <person name="Putnam N.H."/>
            <person name="Butts T."/>
            <person name="Ferrier D.E.K."/>
            <person name="Furlong R.F."/>
            <person name="Hellsten U."/>
            <person name="Kawashima T."/>
            <person name="Robinson-Rechavi M."/>
            <person name="Shoguchi E."/>
            <person name="Terry A."/>
            <person name="Yu J.-K."/>
            <person name="Benito-Gutierrez E.L."/>
            <person name="Dubchak I."/>
            <person name="Garcia-Fernandez J."/>
            <person name="Gibson-Brown J.J."/>
            <person name="Grigoriev I.V."/>
            <person name="Horton A.C."/>
            <person name="de Jong P.J."/>
            <person name="Jurka J."/>
            <person name="Kapitonov V.V."/>
            <person name="Kohara Y."/>
            <person name="Kuroki Y."/>
            <person name="Lindquist E."/>
            <person name="Lucas S."/>
            <person name="Osoegawa K."/>
            <person name="Pennacchio L.A."/>
            <person name="Salamov A.A."/>
            <person name="Satou Y."/>
            <person name="Sauka-Spengler T."/>
            <person name="Schmutz J."/>
            <person name="Shin-I T."/>
            <person name="Toyoda A."/>
            <person name="Bronner-Fraser M."/>
            <person name="Fujiyama A."/>
            <person name="Holland L.Z."/>
            <person name="Holland P.W.H."/>
            <person name="Satoh N."/>
            <person name="Rokhsar D.S."/>
        </authorList>
    </citation>
    <scope>NUCLEOTIDE SEQUENCE [LARGE SCALE GENOMIC DNA]</scope>
    <source>
        <strain evidence="2">S238N-H82</strain>
        <tissue evidence="2">Testes</tissue>
    </source>
</reference>
<proteinExistence type="predicted"/>
<evidence type="ECO:0000313" key="2">
    <source>
        <dbReference type="EMBL" id="EEN43663.1"/>
    </source>
</evidence>
<feature type="transmembrane region" description="Helical" evidence="1">
    <location>
        <begin position="281"/>
        <end position="306"/>
    </location>
</feature>